<accession>A0A2X2YKW4</accession>
<dbReference type="GeneID" id="55564223"/>
<name>A0A2X2YKW4_9ACTO</name>
<evidence type="ECO:0000313" key="1">
    <source>
        <dbReference type="EMBL" id="SQB64307.1"/>
    </source>
</evidence>
<evidence type="ECO:0000313" key="2">
    <source>
        <dbReference type="Proteomes" id="UP000250245"/>
    </source>
</evidence>
<dbReference type="PROSITE" id="PS51257">
    <property type="entry name" value="PROKAR_LIPOPROTEIN"/>
    <property type="match status" value="1"/>
</dbReference>
<proteinExistence type="predicted"/>
<dbReference type="EMBL" id="UASJ01000001">
    <property type="protein sequence ID" value="SQB64307.1"/>
    <property type="molecule type" value="Genomic_DNA"/>
</dbReference>
<protein>
    <submittedName>
        <fullName evidence="1">Uncharacterized protein</fullName>
    </submittedName>
</protein>
<dbReference type="AlphaFoldDB" id="A0A2X2YKW4"/>
<organism evidence="1 2">
    <name type="scientific">Mobiluncus curtisii</name>
    <dbReference type="NCBI Taxonomy" id="2051"/>
    <lineage>
        <taxon>Bacteria</taxon>
        <taxon>Bacillati</taxon>
        <taxon>Actinomycetota</taxon>
        <taxon>Actinomycetes</taxon>
        <taxon>Actinomycetales</taxon>
        <taxon>Actinomycetaceae</taxon>
        <taxon>Mobiluncus</taxon>
    </lineage>
</organism>
<gene>
    <name evidence="1" type="ORF">NCTC11820_00643</name>
</gene>
<dbReference type="Proteomes" id="UP000250245">
    <property type="component" value="Unassembled WGS sequence"/>
</dbReference>
<reference evidence="1 2" key="1">
    <citation type="submission" date="2018-06" db="EMBL/GenBank/DDBJ databases">
        <authorList>
            <consortium name="Pathogen Informatics"/>
            <person name="Doyle S."/>
        </authorList>
    </citation>
    <scope>NUCLEOTIDE SEQUENCE [LARGE SCALE GENOMIC DNA]</scope>
    <source>
        <strain evidence="1 2">NCTC11820</strain>
    </source>
</reference>
<sequence length="174" mass="19581">MFDVKLPSYAFVGFILVVFLSLTACSVEVNDTAAHPETENRNSDTGHIMDFGIEKHDTDGMIYYAWSKQLSQFTDLGHGELKMIESGNAICLTDSQSGQNYGIVLPEEANFTNDLFSFENGASWSVGETAEQHNFFVKEPRLYNISESMKKSQQEIIKACKMDNQRIFFLIPGL</sequence>
<dbReference type="RefSeq" id="WP_236585903.1">
    <property type="nucleotide sequence ID" value="NZ_CP068112.1"/>
</dbReference>